<protein>
    <submittedName>
        <fullName evidence="2">Phosphoribosyltransferase</fullName>
    </submittedName>
</protein>
<dbReference type="InterPro" id="IPR000836">
    <property type="entry name" value="PRTase_dom"/>
</dbReference>
<keyword evidence="3" id="KW-1185">Reference proteome</keyword>
<dbReference type="OrthoDB" id="56536at2157"/>
<gene>
    <name evidence="2" type="ordered locus">Tpen_1814</name>
</gene>
<dbReference type="Gene3D" id="3.40.50.2020">
    <property type="match status" value="1"/>
</dbReference>
<dbReference type="Proteomes" id="UP000000641">
    <property type="component" value="Chromosome"/>
</dbReference>
<dbReference type="STRING" id="368408.Tpen_1814"/>
<dbReference type="eggNOG" id="arCOG00041">
    <property type="taxonomic scope" value="Archaea"/>
</dbReference>
<dbReference type="Gene3D" id="3.30.1310.20">
    <property type="entry name" value="PRTase-like"/>
    <property type="match status" value="1"/>
</dbReference>
<dbReference type="RefSeq" id="WP_011753474.1">
    <property type="nucleotide sequence ID" value="NC_008698.1"/>
</dbReference>
<dbReference type="SUPFAM" id="SSF53271">
    <property type="entry name" value="PRTase-like"/>
    <property type="match status" value="1"/>
</dbReference>
<evidence type="ECO:0000313" key="2">
    <source>
        <dbReference type="EMBL" id="ABL79209.1"/>
    </source>
</evidence>
<dbReference type="KEGG" id="tpe:Tpen_1814"/>
<reference evidence="3" key="1">
    <citation type="journal article" date="2008" name="J. Bacteriol.">
        <title>Genome sequence of Thermofilum pendens reveals an exceptional loss of biosynthetic pathways without genome reduction.</title>
        <authorList>
            <person name="Anderson I."/>
            <person name="Rodriguez J."/>
            <person name="Susanti D."/>
            <person name="Porat I."/>
            <person name="Reich C."/>
            <person name="Ulrich L.E."/>
            <person name="Elkins J.G."/>
            <person name="Mavromatis K."/>
            <person name="Lykidis A."/>
            <person name="Kim E."/>
            <person name="Thompson L.S."/>
            <person name="Nolan M."/>
            <person name="Land M."/>
            <person name="Copeland A."/>
            <person name="Lapidus A."/>
            <person name="Lucas S."/>
            <person name="Detter C."/>
            <person name="Zhulin I.B."/>
            <person name="Olsen G.J."/>
            <person name="Whitman W."/>
            <person name="Mukhopadhyay B."/>
            <person name="Bristow J."/>
            <person name="Kyrpides N."/>
        </authorList>
    </citation>
    <scope>NUCLEOTIDE SEQUENCE [LARGE SCALE GENOMIC DNA]</scope>
    <source>
        <strain evidence="3">DSM 2475 / Hrk 5</strain>
    </source>
</reference>
<evidence type="ECO:0000313" key="3">
    <source>
        <dbReference type="Proteomes" id="UP000000641"/>
    </source>
</evidence>
<dbReference type="HOGENOM" id="CLU_083583_0_0_2"/>
<dbReference type="GeneID" id="4602051"/>
<dbReference type="InterPro" id="IPR029057">
    <property type="entry name" value="PRTase-like"/>
</dbReference>
<organism evidence="2 3">
    <name type="scientific">Thermofilum pendens (strain DSM 2475 / Hrk 5)</name>
    <dbReference type="NCBI Taxonomy" id="368408"/>
    <lineage>
        <taxon>Archaea</taxon>
        <taxon>Thermoproteota</taxon>
        <taxon>Thermoprotei</taxon>
        <taxon>Thermofilales</taxon>
        <taxon>Thermofilaceae</taxon>
        <taxon>Thermofilum</taxon>
    </lineage>
</organism>
<dbReference type="CDD" id="cd06223">
    <property type="entry name" value="PRTases_typeI"/>
    <property type="match status" value="1"/>
</dbReference>
<dbReference type="Pfam" id="PF00156">
    <property type="entry name" value="Pribosyltran"/>
    <property type="match status" value="1"/>
</dbReference>
<dbReference type="EnsemblBacteria" id="ABL79209">
    <property type="protein sequence ID" value="ABL79209"/>
    <property type="gene ID" value="Tpen_1814"/>
</dbReference>
<name>A1S179_THEPD</name>
<dbReference type="EMBL" id="CP000505">
    <property type="protein sequence ID" value="ABL79209.1"/>
    <property type="molecule type" value="Genomic_DNA"/>
</dbReference>
<accession>A1S179</accession>
<keyword evidence="2" id="KW-0808">Transferase</keyword>
<dbReference type="AlphaFoldDB" id="A1S179"/>
<keyword evidence="2" id="KW-0328">Glycosyltransferase</keyword>
<proteinExistence type="predicted"/>
<dbReference type="GO" id="GO:0016757">
    <property type="term" value="F:glycosyltransferase activity"/>
    <property type="evidence" value="ECO:0007669"/>
    <property type="project" value="UniProtKB-KW"/>
</dbReference>
<sequence>MVRVFRNREDAGKQLAEKLLAEGVGGPDVKVLGIPRGGVVVAKSVSEALGVQLDVVVSRKLRAPGNPELGIGAVAELDAVYINREIVDALGIGEDYIRSEVEYQRRVVASYVEKFRGTALDLRGFTAVVVDDGVATGATVIAASIAARKAGAEKVVVATPVIARDVLGVVSRYADKVVAVTVPLILYAVGEFYRDFSEVTDSDVLRALGRSPERRGG</sequence>
<evidence type="ECO:0000259" key="1">
    <source>
        <dbReference type="Pfam" id="PF00156"/>
    </source>
</evidence>
<feature type="domain" description="Phosphoribosyltransferase" evidence="1">
    <location>
        <begin position="7"/>
        <end position="165"/>
    </location>
</feature>